<evidence type="ECO:0000256" key="5">
    <source>
        <dbReference type="ARBA" id="ARBA00022737"/>
    </source>
</evidence>
<dbReference type="GO" id="GO:0004843">
    <property type="term" value="F:cysteine-type deubiquitinase activity"/>
    <property type="evidence" value="ECO:0007669"/>
    <property type="project" value="UniProtKB-UniRule"/>
</dbReference>
<keyword evidence="4 11" id="KW-0479">Metal-binding</keyword>
<keyword evidence="3 11" id="KW-0645">Protease</keyword>
<keyword evidence="6 14" id="KW-0863">Zinc-finger</keyword>
<dbReference type="SUPFAM" id="SSF46934">
    <property type="entry name" value="UBA-like"/>
    <property type="match status" value="1"/>
</dbReference>
<evidence type="ECO:0000256" key="7">
    <source>
        <dbReference type="ARBA" id="ARBA00022786"/>
    </source>
</evidence>
<dbReference type="InterPro" id="IPR038765">
    <property type="entry name" value="Papain-like_cys_pep_sf"/>
</dbReference>
<dbReference type="Pfam" id="PF17807">
    <property type="entry name" value="zf-UBP_var"/>
    <property type="match status" value="1"/>
</dbReference>
<feature type="binding site" evidence="13">
    <location>
        <position position="175"/>
    </location>
    <ligand>
        <name>Zn(2+)</name>
        <dbReference type="ChEBI" id="CHEBI:29105"/>
    </ligand>
</feature>
<keyword evidence="10 11" id="KW-0862">Zinc</keyword>
<evidence type="ECO:0000256" key="1">
    <source>
        <dbReference type="ARBA" id="ARBA00000707"/>
    </source>
</evidence>
<feature type="active site" description="Nucleophile" evidence="12">
    <location>
        <position position="311"/>
    </location>
</feature>
<feature type="compositionally biased region" description="Polar residues" evidence="16">
    <location>
        <begin position="476"/>
        <end position="488"/>
    </location>
</feature>
<accession>A0A0H1BPF3</accession>
<name>A0A0H1BPF3_9EURO</name>
<feature type="domain" description="UBA" evidence="17">
    <location>
        <begin position="658"/>
        <end position="699"/>
    </location>
</feature>
<dbReference type="AlphaFoldDB" id="A0A0H1BPF3"/>
<dbReference type="SUPFAM" id="SSF54001">
    <property type="entry name" value="Cysteine proteinases"/>
    <property type="match status" value="1"/>
</dbReference>
<keyword evidence="7 11" id="KW-0833">Ubl conjugation pathway</keyword>
<dbReference type="InterPro" id="IPR041432">
    <property type="entry name" value="UBP13_Znf-UBP_var"/>
</dbReference>
<evidence type="ECO:0000256" key="8">
    <source>
        <dbReference type="ARBA" id="ARBA00022801"/>
    </source>
</evidence>
<organism evidence="20 21">
    <name type="scientific">Blastomyces silverae</name>
    <dbReference type="NCBI Taxonomy" id="2060906"/>
    <lineage>
        <taxon>Eukaryota</taxon>
        <taxon>Fungi</taxon>
        <taxon>Dikarya</taxon>
        <taxon>Ascomycota</taxon>
        <taxon>Pezizomycotina</taxon>
        <taxon>Eurotiomycetes</taxon>
        <taxon>Eurotiomycetidae</taxon>
        <taxon>Onygenales</taxon>
        <taxon>Ajellomycetaceae</taxon>
        <taxon>Blastomyces</taxon>
    </lineage>
</organism>
<dbReference type="InterPro" id="IPR050185">
    <property type="entry name" value="Ub_carboxyl-term_hydrolase"/>
</dbReference>
<dbReference type="PANTHER" id="PTHR21646:SF10">
    <property type="entry name" value="UBIQUITIN CARBOXYL-TERMINAL HYDROLASE 14"/>
    <property type="match status" value="1"/>
</dbReference>
<dbReference type="PROSITE" id="PS50235">
    <property type="entry name" value="USP_3"/>
    <property type="match status" value="1"/>
</dbReference>
<evidence type="ECO:0000256" key="10">
    <source>
        <dbReference type="ARBA" id="ARBA00022833"/>
    </source>
</evidence>
<feature type="region of interest" description="Disordered" evidence="16">
    <location>
        <begin position="700"/>
        <end position="726"/>
    </location>
</feature>
<dbReference type="InterPro" id="IPR013083">
    <property type="entry name" value="Znf_RING/FYVE/PHD"/>
</dbReference>
<evidence type="ECO:0000256" key="6">
    <source>
        <dbReference type="ARBA" id="ARBA00022771"/>
    </source>
</evidence>
<dbReference type="FunFam" id="1.10.8.10:FF:000103">
    <property type="entry name" value="Ubiquitin carboxyl-terminal hydrolase"/>
    <property type="match status" value="1"/>
</dbReference>
<comment type="catalytic activity">
    <reaction evidence="1 11 15">
        <text>Thiol-dependent hydrolysis of ester, thioester, amide, peptide and isopeptide bonds formed by the C-terminal Gly of ubiquitin (a 76-residue protein attached to proteins as an intracellular targeting signal).</text>
        <dbReference type="EC" id="3.4.19.12"/>
    </reaction>
</comment>
<dbReference type="STRING" id="2060906.A0A0H1BPF3"/>
<keyword evidence="8 11" id="KW-0378">Hydrolase</keyword>
<dbReference type="PANTHER" id="PTHR21646">
    <property type="entry name" value="UBIQUITIN CARBOXYL-TERMINAL HYDROLASE"/>
    <property type="match status" value="1"/>
</dbReference>
<dbReference type="GO" id="GO:0008270">
    <property type="term" value="F:zinc ion binding"/>
    <property type="evidence" value="ECO:0007669"/>
    <property type="project" value="UniProtKB-UniRule"/>
</dbReference>
<feature type="domain" description="USP" evidence="18">
    <location>
        <begin position="302"/>
        <end position="794"/>
    </location>
</feature>
<dbReference type="CDD" id="cd14385">
    <property type="entry name" value="UBA1_spUBP14_like"/>
    <property type="match status" value="1"/>
</dbReference>
<dbReference type="Pfam" id="PF00627">
    <property type="entry name" value="UBA"/>
    <property type="match status" value="2"/>
</dbReference>
<dbReference type="CDD" id="cd02658">
    <property type="entry name" value="Peptidase_C19B"/>
    <property type="match status" value="1"/>
</dbReference>
<dbReference type="PROSITE" id="PS50271">
    <property type="entry name" value="ZF_UBP"/>
    <property type="match status" value="1"/>
</dbReference>
<evidence type="ECO:0000256" key="11">
    <source>
        <dbReference type="PIRNR" id="PIRNR016308"/>
    </source>
</evidence>
<evidence type="ECO:0000256" key="13">
    <source>
        <dbReference type="PIRSR" id="PIRSR016308-3"/>
    </source>
</evidence>
<evidence type="ECO:0000259" key="17">
    <source>
        <dbReference type="PROSITE" id="PS50030"/>
    </source>
</evidence>
<dbReference type="FunFam" id="1.10.8.10:FF:000086">
    <property type="entry name" value="Ubiquitin carboxyl-terminal hydrolase"/>
    <property type="match status" value="1"/>
</dbReference>
<evidence type="ECO:0000313" key="21">
    <source>
        <dbReference type="Proteomes" id="UP000053573"/>
    </source>
</evidence>
<dbReference type="Gene3D" id="3.30.40.10">
    <property type="entry name" value="Zinc/RING finger domain, C3HC4 (zinc finger)"/>
    <property type="match status" value="2"/>
</dbReference>
<feature type="binding site" evidence="13">
    <location>
        <position position="195"/>
    </location>
    <ligand>
        <name>Zn(2+)</name>
        <dbReference type="ChEBI" id="CHEBI:29105"/>
    </ligand>
</feature>
<feature type="domain" description="UBA" evidence="17">
    <location>
        <begin position="594"/>
        <end position="635"/>
    </location>
</feature>
<keyword evidence="5" id="KW-0677">Repeat</keyword>
<dbReference type="Pfam" id="PF00443">
    <property type="entry name" value="UCH"/>
    <property type="match status" value="1"/>
</dbReference>
<dbReference type="Proteomes" id="UP000053573">
    <property type="component" value="Unassembled WGS sequence"/>
</dbReference>
<dbReference type="SUPFAM" id="SSF57850">
    <property type="entry name" value="RING/U-box"/>
    <property type="match status" value="2"/>
</dbReference>
<dbReference type="PIRSF" id="PIRSF016308">
    <property type="entry name" value="UBP"/>
    <property type="match status" value="1"/>
</dbReference>
<dbReference type="InterPro" id="IPR001607">
    <property type="entry name" value="Znf_UBP"/>
</dbReference>
<dbReference type="EMBL" id="LDEV01001766">
    <property type="protein sequence ID" value="KLJ11056.1"/>
    <property type="molecule type" value="Genomic_DNA"/>
</dbReference>
<dbReference type="PROSITE" id="PS00972">
    <property type="entry name" value="USP_1"/>
    <property type="match status" value="1"/>
</dbReference>
<dbReference type="PROSITE" id="PS50030">
    <property type="entry name" value="UBA"/>
    <property type="match status" value="2"/>
</dbReference>
<evidence type="ECO:0000256" key="3">
    <source>
        <dbReference type="ARBA" id="ARBA00022670"/>
    </source>
</evidence>
<keyword evidence="9 11" id="KW-0788">Thiol protease</keyword>
<keyword evidence="21" id="KW-1185">Reference proteome</keyword>
<dbReference type="OrthoDB" id="361536at2759"/>
<evidence type="ECO:0000256" key="9">
    <source>
        <dbReference type="ARBA" id="ARBA00022807"/>
    </source>
</evidence>
<sequence>MACVHIDSPELRTPRVNQPVYREDCTQCFDSIDDPSGLDVCLFCFNGGCAGDRNHSSIHHQRSGHPLVLNIRRTRKAVQRDEPPPKMSKLAIAAEREEDRYDTTTRVNCHACQAIDIDKSAGNLSTVVDGVLKAVTFSRKEEVKAWEQEYKPCQHILSLVQDHSNQAIPKDLSKCSSCELKENLWLCLECGNLGCGRSQFGGVGGNSHGLAHADASSHGVAVKLGSITPEGSADVFCYKCNDEIIDPDLAAHLKHWNINIADREKTEQSLVEMQIEQNLKWDFSMTGQDGHESKPLFGKGLTGLKNLGNSCYISSALQCLFSLPEFKERYSQSMAEPPLVSSPAEDLETQLRKLSDGIHSGRYAFPDPDAAICADSPDVVYQKGLAPAMFKHLVGRGHEEFSTMRQQDSFEFLIHLFKLITRSKHTDGLQDPVGSFRFALEQRLQCLACKKVRYTVDEQDNISVPVPARRIKQDNNRTTADEPQSSPDTPEFETVTLRECLDIFTADERVELTCAACGSKAGFLKRSRFKTFPRNLAINARRFSLVNWVPTKLNIPVEVDDKPFDMSAYMSSGLQAGEELLPEDSSTAQPVAFVPDQNALDQLLTMGFPEVRCKKALHATGNADVEAAMNWLIAHMEDPDIDVPVELTTGNTTSNDQSMDDPDKIAQLNEMGIDAAKARKALRETDGDVMRAVEWVFSHPDDTGTVEESPGDTATGSAREPPGSTELPAEFQLQSIICHKGASVHAGHYVAFVRKLLPGSETPQWVLFNDEKVVEASDVEEMKQFAYVYFFRRL</sequence>
<dbReference type="Gene3D" id="3.90.70.10">
    <property type="entry name" value="Cysteine proteinases"/>
    <property type="match status" value="1"/>
</dbReference>
<evidence type="ECO:0000256" key="15">
    <source>
        <dbReference type="RuleBase" id="RU366025"/>
    </source>
</evidence>
<comment type="caution">
    <text evidence="20">The sequence shown here is derived from an EMBL/GenBank/DDBJ whole genome shotgun (WGS) entry which is preliminary data.</text>
</comment>
<evidence type="ECO:0000259" key="18">
    <source>
        <dbReference type="PROSITE" id="PS50235"/>
    </source>
</evidence>
<dbReference type="CDD" id="cd14297">
    <property type="entry name" value="UBA2_spUBP14_like"/>
    <property type="match status" value="1"/>
</dbReference>
<evidence type="ECO:0000256" key="4">
    <source>
        <dbReference type="ARBA" id="ARBA00022723"/>
    </source>
</evidence>
<dbReference type="GO" id="GO:0016579">
    <property type="term" value="P:protein deubiquitination"/>
    <property type="evidence" value="ECO:0007669"/>
    <property type="project" value="InterPro"/>
</dbReference>
<reference evidence="21" key="1">
    <citation type="journal article" date="2015" name="PLoS Genet.">
        <title>The dynamic genome and transcriptome of the human fungal pathogen Blastomyces and close relative Emmonsia.</title>
        <authorList>
            <person name="Munoz J.F."/>
            <person name="Gauthier G.M."/>
            <person name="Desjardins C.A."/>
            <person name="Gallo J.E."/>
            <person name="Holder J."/>
            <person name="Sullivan T.D."/>
            <person name="Marty A.J."/>
            <person name="Carmen J.C."/>
            <person name="Chen Z."/>
            <person name="Ding L."/>
            <person name="Gujja S."/>
            <person name="Magrini V."/>
            <person name="Misas E."/>
            <person name="Mitreva M."/>
            <person name="Priest M."/>
            <person name="Saif S."/>
            <person name="Whiston E.A."/>
            <person name="Young S."/>
            <person name="Zeng Q."/>
            <person name="Goldman W.E."/>
            <person name="Mardis E.R."/>
            <person name="Taylor J.W."/>
            <person name="McEwen J.G."/>
            <person name="Clay O.K."/>
            <person name="Klein B.S."/>
            <person name="Cuomo C.A."/>
        </authorList>
    </citation>
    <scope>NUCLEOTIDE SEQUENCE [LARGE SCALE GENOMIC DNA]</scope>
    <source>
        <strain evidence="21">UAMH 139</strain>
    </source>
</reference>
<dbReference type="InterPro" id="IPR016652">
    <property type="entry name" value="Ubiquitinyl_hydrolase"/>
</dbReference>
<dbReference type="Gene3D" id="1.10.8.10">
    <property type="entry name" value="DNA helicase RuvA subunit, C-terminal domain"/>
    <property type="match status" value="2"/>
</dbReference>
<evidence type="ECO:0000259" key="19">
    <source>
        <dbReference type="PROSITE" id="PS50271"/>
    </source>
</evidence>
<feature type="domain" description="UBP-type" evidence="19">
    <location>
        <begin position="151"/>
        <end position="260"/>
    </location>
</feature>
<evidence type="ECO:0000256" key="16">
    <source>
        <dbReference type="SAM" id="MobiDB-lite"/>
    </source>
</evidence>
<protein>
    <recommendedName>
        <fullName evidence="11 15">Ubiquitin carboxyl-terminal hydrolase</fullName>
        <ecNumber evidence="11 15">3.4.19.12</ecNumber>
    </recommendedName>
</protein>
<gene>
    <name evidence="20" type="ORF">EMPG_13663</name>
</gene>
<dbReference type="SMART" id="SM00165">
    <property type="entry name" value="UBA"/>
    <property type="match status" value="2"/>
</dbReference>
<dbReference type="EC" id="3.4.19.12" evidence="11 15"/>
<dbReference type="PROSITE" id="PS00973">
    <property type="entry name" value="USP_2"/>
    <property type="match status" value="1"/>
</dbReference>
<evidence type="ECO:0000256" key="12">
    <source>
        <dbReference type="PIRSR" id="PIRSR016308-1"/>
    </source>
</evidence>
<dbReference type="FunFam" id="3.30.40.10:FF:000587">
    <property type="entry name" value="Ubiquitin carboxyl-terminal hydrolase"/>
    <property type="match status" value="1"/>
</dbReference>
<dbReference type="InterPro" id="IPR015940">
    <property type="entry name" value="UBA"/>
</dbReference>
<comment type="similarity">
    <text evidence="2 11 15">Belongs to the peptidase C19 family.</text>
</comment>
<dbReference type="Pfam" id="PF02148">
    <property type="entry name" value="zf-UBP"/>
    <property type="match status" value="1"/>
</dbReference>
<dbReference type="InterPro" id="IPR018200">
    <property type="entry name" value="USP_CS"/>
</dbReference>
<dbReference type="FunFam" id="3.90.70.10:FF:000235">
    <property type="entry name" value="Ubiquitin carboxyl-terminal hydrolase"/>
    <property type="match status" value="1"/>
</dbReference>
<dbReference type="InterPro" id="IPR028889">
    <property type="entry name" value="USP"/>
</dbReference>
<dbReference type="FunFam" id="3.90.70.10:FF:000144">
    <property type="entry name" value="Ubiquitinyl hydrolase 1"/>
    <property type="match status" value="1"/>
</dbReference>
<dbReference type="SMART" id="SM00290">
    <property type="entry name" value="ZnF_UBP"/>
    <property type="match status" value="2"/>
</dbReference>
<feature type="binding site" evidence="13">
    <location>
        <position position="178"/>
    </location>
    <ligand>
        <name>Zn(2+)</name>
        <dbReference type="ChEBI" id="CHEBI:29105"/>
    </ligand>
</feature>
<dbReference type="FunFam" id="3.30.40.10:FF:000396">
    <property type="entry name" value="Ubiquitin carboxyl-terminal hydrolase"/>
    <property type="match status" value="1"/>
</dbReference>
<feature type="active site" description="Proton acceptor" evidence="12">
    <location>
        <position position="748"/>
    </location>
</feature>
<dbReference type="InterPro" id="IPR001394">
    <property type="entry name" value="Peptidase_C19_UCH"/>
</dbReference>
<dbReference type="InterPro" id="IPR009060">
    <property type="entry name" value="UBA-like_sf"/>
</dbReference>
<dbReference type="GO" id="GO:0006508">
    <property type="term" value="P:proteolysis"/>
    <property type="evidence" value="ECO:0007669"/>
    <property type="project" value="UniProtKB-KW"/>
</dbReference>
<evidence type="ECO:0000313" key="20">
    <source>
        <dbReference type="EMBL" id="KLJ11056.1"/>
    </source>
</evidence>
<proteinExistence type="inferred from homology"/>
<feature type="region of interest" description="Disordered" evidence="16">
    <location>
        <begin position="465"/>
        <end position="491"/>
    </location>
</feature>
<feature type="binding site" evidence="13">
    <location>
        <position position="208"/>
    </location>
    <ligand>
        <name>Zn(2+)</name>
        <dbReference type="ChEBI" id="CHEBI:29105"/>
    </ligand>
</feature>
<evidence type="ECO:0000256" key="2">
    <source>
        <dbReference type="ARBA" id="ARBA00009085"/>
    </source>
</evidence>
<evidence type="ECO:0000256" key="14">
    <source>
        <dbReference type="PROSITE-ProRule" id="PRU00502"/>
    </source>
</evidence>